<proteinExistence type="predicted"/>
<evidence type="ECO:0000313" key="2">
    <source>
        <dbReference type="Proteomes" id="UP000071778"/>
    </source>
</evidence>
<dbReference type="Proteomes" id="UP000071778">
    <property type="component" value="Chromosome"/>
</dbReference>
<sequence length="40" mass="4235">MSSTGINAARAPNILSIEDNVYRLNITTGNTWLTIGAAIT</sequence>
<organism evidence="1 2">
    <name type="scientific">Collimonas arenae</name>
    <dbReference type="NCBI Taxonomy" id="279058"/>
    <lineage>
        <taxon>Bacteria</taxon>
        <taxon>Pseudomonadati</taxon>
        <taxon>Pseudomonadota</taxon>
        <taxon>Betaproteobacteria</taxon>
        <taxon>Burkholderiales</taxon>
        <taxon>Oxalobacteraceae</taxon>
        <taxon>Collimonas</taxon>
    </lineage>
</organism>
<evidence type="ECO:0000313" key="1">
    <source>
        <dbReference type="EMBL" id="AMP10441.1"/>
    </source>
</evidence>
<gene>
    <name evidence="1" type="ORF">CAter282_2711</name>
</gene>
<keyword evidence="2" id="KW-1185">Reference proteome</keyword>
<accession>A0A127QK49</accession>
<dbReference type="EMBL" id="CP013235">
    <property type="protein sequence ID" value="AMP10441.1"/>
    <property type="molecule type" value="Genomic_DNA"/>
</dbReference>
<dbReference type="AlphaFoldDB" id="A0A127QK49"/>
<protein>
    <submittedName>
        <fullName evidence="1">Putative integral membrane protein-like protein</fullName>
    </submittedName>
</protein>
<name>A0A127QK49_9BURK</name>
<reference evidence="1 2" key="1">
    <citation type="submission" date="2015-11" db="EMBL/GenBank/DDBJ databases">
        <title>Exploring the genomic traits of fungus-feeding bacterial genus Collimonas.</title>
        <authorList>
            <person name="Song C."/>
            <person name="Schmidt R."/>
            <person name="de Jager V."/>
            <person name="Krzyzanowska D."/>
            <person name="Jongedijk E."/>
            <person name="Cankar K."/>
            <person name="Beekwilder J."/>
            <person name="van Veen A."/>
            <person name="de Boer W."/>
            <person name="van Veen J.A."/>
            <person name="Garbeva P."/>
        </authorList>
    </citation>
    <scope>NUCLEOTIDE SEQUENCE [LARGE SCALE GENOMIC DNA]</scope>
    <source>
        <strain evidence="1 2">Ter282</strain>
    </source>
</reference>